<dbReference type="CDD" id="cd11338">
    <property type="entry name" value="AmyAc_CMD"/>
    <property type="match status" value="1"/>
</dbReference>
<dbReference type="Gene3D" id="3.20.20.80">
    <property type="entry name" value="Glycosidases"/>
    <property type="match status" value="2"/>
</dbReference>
<dbReference type="InterPro" id="IPR045857">
    <property type="entry name" value="O16G_dom_2"/>
</dbReference>
<dbReference type="InterPro" id="IPR006047">
    <property type="entry name" value="GH13_cat_dom"/>
</dbReference>
<dbReference type="Gene3D" id="3.90.400.10">
    <property type="entry name" value="Oligo-1,6-glucosidase, Domain 2"/>
    <property type="match status" value="1"/>
</dbReference>
<dbReference type="STRING" id="1123323.SAMN05216245_1307"/>
<dbReference type="InterPro" id="IPR003385">
    <property type="entry name" value="Glyco_hydro_77"/>
</dbReference>
<dbReference type="InterPro" id="IPR004185">
    <property type="entry name" value="Glyco_hydro_13_lg-like_dom"/>
</dbReference>
<dbReference type="Gene3D" id="2.60.40.10">
    <property type="entry name" value="Immunoglobulins"/>
    <property type="match status" value="1"/>
</dbReference>
<dbReference type="GO" id="GO:0005975">
    <property type="term" value="P:carbohydrate metabolic process"/>
    <property type="evidence" value="ECO:0007669"/>
    <property type="project" value="InterPro"/>
</dbReference>
<protein>
    <recommendedName>
        <fullName evidence="4 10">4-alpha-glucanotransferase</fullName>
        <ecNumber evidence="3 10">2.4.1.25</ecNumber>
    </recommendedName>
    <alternativeName>
        <fullName evidence="8 10">Amylomaltase</fullName>
    </alternativeName>
    <alternativeName>
        <fullName evidence="9 10">Disproportionating enzyme</fullName>
    </alternativeName>
</protein>
<dbReference type="GO" id="GO:0004134">
    <property type="term" value="F:4-alpha-glucanotransferase activity"/>
    <property type="evidence" value="ECO:0007669"/>
    <property type="project" value="UniProtKB-EC"/>
</dbReference>
<comment type="catalytic activity">
    <reaction evidence="1 10">
        <text>Transfers a segment of a (1-&gt;4)-alpha-D-glucan to a new position in an acceptor, which may be glucose or a (1-&gt;4)-alpha-D-glucan.</text>
        <dbReference type="EC" id="2.4.1.25"/>
    </reaction>
</comment>
<dbReference type="EMBL" id="FONL01000030">
    <property type="protein sequence ID" value="SFE88752.1"/>
    <property type="molecule type" value="Genomic_DNA"/>
</dbReference>
<evidence type="ECO:0000256" key="5">
    <source>
        <dbReference type="ARBA" id="ARBA00022676"/>
    </source>
</evidence>
<dbReference type="InterPro" id="IPR013783">
    <property type="entry name" value="Ig-like_fold"/>
</dbReference>
<dbReference type="EC" id="2.4.1.25" evidence="3 10"/>
<keyword evidence="7 10" id="KW-0119">Carbohydrate metabolism</keyword>
<dbReference type="CDD" id="cd02857">
    <property type="entry name" value="E_set_CDase_PDE_N"/>
    <property type="match status" value="1"/>
</dbReference>
<comment type="similarity">
    <text evidence="2 10">Belongs to the disproportionating enzyme family.</text>
</comment>
<dbReference type="OrthoDB" id="9805159at2"/>
<evidence type="ECO:0000256" key="3">
    <source>
        <dbReference type="ARBA" id="ARBA00012560"/>
    </source>
</evidence>
<evidence type="ECO:0000256" key="8">
    <source>
        <dbReference type="ARBA" id="ARBA00031423"/>
    </source>
</evidence>
<dbReference type="Pfam" id="PF00128">
    <property type="entry name" value="Alpha-amylase"/>
    <property type="match status" value="1"/>
</dbReference>
<evidence type="ECO:0000256" key="4">
    <source>
        <dbReference type="ARBA" id="ARBA00020295"/>
    </source>
</evidence>
<dbReference type="PANTHER" id="PTHR32438">
    <property type="entry name" value="4-ALPHA-GLUCANOTRANSFERASE DPE1, CHLOROPLASTIC/AMYLOPLASTIC"/>
    <property type="match status" value="1"/>
</dbReference>
<dbReference type="Pfam" id="PF02446">
    <property type="entry name" value="Glyco_hydro_77"/>
    <property type="match status" value="2"/>
</dbReference>
<feature type="region of interest" description="Disordered" evidence="11">
    <location>
        <begin position="85"/>
        <end position="132"/>
    </location>
</feature>
<keyword evidence="5 10" id="KW-0328">Glycosyltransferase</keyword>
<keyword evidence="14" id="KW-1185">Reference proteome</keyword>
<feature type="compositionally biased region" description="Basic and acidic residues" evidence="11">
    <location>
        <begin position="90"/>
        <end position="105"/>
    </location>
</feature>
<dbReference type="Gene3D" id="2.60.40.1180">
    <property type="entry name" value="Golgi alpha-mannosidase II"/>
    <property type="match status" value="1"/>
</dbReference>
<evidence type="ECO:0000313" key="13">
    <source>
        <dbReference type="EMBL" id="SFE88752.1"/>
    </source>
</evidence>
<organism evidence="13 14">
    <name type="scientific">Succiniclasticum ruminis DSM 9236</name>
    <dbReference type="NCBI Taxonomy" id="1123323"/>
    <lineage>
        <taxon>Bacteria</taxon>
        <taxon>Bacillati</taxon>
        <taxon>Bacillota</taxon>
        <taxon>Negativicutes</taxon>
        <taxon>Acidaminococcales</taxon>
        <taxon>Acidaminococcaceae</taxon>
        <taxon>Succiniclasticum</taxon>
    </lineage>
</organism>
<evidence type="ECO:0000256" key="6">
    <source>
        <dbReference type="ARBA" id="ARBA00022679"/>
    </source>
</evidence>
<dbReference type="InterPro" id="IPR017853">
    <property type="entry name" value="GH"/>
</dbReference>
<dbReference type="NCBIfam" id="TIGR00217">
    <property type="entry name" value="malQ"/>
    <property type="match status" value="1"/>
</dbReference>
<evidence type="ECO:0000259" key="12">
    <source>
        <dbReference type="SMART" id="SM00642"/>
    </source>
</evidence>
<name>A0A1I2E731_9FIRM</name>
<accession>A0A1I2E731</accession>
<evidence type="ECO:0000256" key="9">
    <source>
        <dbReference type="ARBA" id="ARBA00031501"/>
    </source>
</evidence>
<proteinExistence type="inferred from homology"/>
<dbReference type="GO" id="GO:0004553">
    <property type="term" value="F:hydrolase activity, hydrolyzing O-glycosyl compounds"/>
    <property type="evidence" value="ECO:0007669"/>
    <property type="project" value="InterPro"/>
</dbReference>
<evidence type="ECO:0000256" key="1">
    <source>
        <dbReference type="ARBA" id="ARBA00000439"/>
    </source>
</evidence>
<dbReference type="InterPro" id="IPR013780">
    <property type="entry name" value="Glyco_hydro_b"/>
</dbReference>
<reference evidence="13 14" key="1">
    <citation type="submission" date="2016-10" db="EMBL/GenBank/DDBJ databases">
        <authorList>
            <person name="de Groot N.N."/>
        </authorList>
    </citation>
    <scope>NUCLEOTIDE SEQUENCE [LARGE SCALE GENOMIC DNA]</scope>
    <source>
        <strain evidence="13 14">DSM 9236</strain>
    </source>
</reference>
<evidence type="ECO:0000256" key="2">
    <source>
        <dbReference type="ARBA" id="ARBA00005684"/>
    </source>
</evidence>
<evidence type="ECO:0000256" key="11">
    <source>
        <dbReference type="SAM" id="MobiDB-lite"/>
    </source>
</evidence>
<dbReference type="SUPFAM" id="SSF51445">
    <property type="entry name" value="(Trans)glycosidases"/>
    <property type="match status" value="2"/>
</dbReference>
<dbReference type="AlphaFoldDB" id="A0A1I2E731"/>
<dbReference type="Proteomes" id="UP000198896">
    <property type="component" value="Unassembled WGS sequence"/>
</dbReference>
<dbReference type="SMART" id="SM00642">
    <property type="entry name" value="Aamy"/>
    <property type="match status" value="1"/>
</dbReference>
<sequence length="1218" mass="138143">MPGNLRGKGSPPVILLLDVAQSMQPETQNMQPVIVHDSRNTTYRYPFGAVEAGSAVTLRCDVEGDGTEQVTLRLWQEGAGETQYAMQPETWKRKQETEKEEKLPDENIAPVESVTELSQQEETKTAKDSGSLNGKALRKKCRYTCRISVPETGCLLWYYFIVKTTDKTFYYGNNAARLGGWGQQYEQEPPSYQITVYDRGAVTPDWMKQAVVYQIFPDRFNRGDVPLSQFSGKPNALLHGSWNDLPRYIKDPAGGAILYFDFFGGTLKGIREKLDYLADMGITCLYLNPVFESRSNHHYDTGNYKKIDSFLGTEEDFANLCKEAKEHGIRVIMDGVFSHTGDDSIYFNRRGSYPGTGAYQSKKSPYYSWYQFKKFPEEYSCWWGDKSLPEVDERDSSYQDFIIRDEDSVLKHWLKVGISGWRLDVADELPDEFLTAFYSELKKSDPDAALIGEVWEDASNKISYSKQRAYLCGGKLDSVMNYVLRRLMLDFLVGRADAGHTNTLYLQQMENYPKENLYAMLNLAGSHDVERVLSVLDVPITTNNIDNNLKKEVSAEKGLPEKATVLSDLGTGEQRLLLLWAWQMTLPGMPCIYYGDEAGLKGGKDPDNRRPYPWGRENKKLQAYCRAFIQLRKKFDALRTGRMIPVYAEGDVYIYARSIEGGKDVFGKPAEDGLFFVALNRGAEAHTVRVYTGELAFGELQSIGPVPAGPVSVVNGVFTVTLPPLSQQIYQCAEKHTCGEPAEGQPDHATADNKNSRLTFRKAGILLHPTSLWGENGKEKKEAAKEWIDFLAAAGQKIWQILPLNPPGLGNSPYLSVSAFAGHETLFAGTEENTCGSTKDLLSGTNKIIKKEEQQNYLAFCEKNSYWLPDYALFRALQDHFHKPWQEWPEEIRMRQPAALKKYETLLEKQTEIYKRKQFEFFCAWQYIKAYANAKGIEILGDMPIFVAADSADCWAHPEYFYLDGEGYPEEAAGVPPDYFSATGQIWGNPLYRWDVMEKDGFRWWKERFHAITQFTDRVRVDHFRGFVAAWGVPRGEKDATTGSWKPAKGREMFLALRKELPGLQLVAEDLGQITEDVYQLKNELGLPGMRILQFHLQNRADGLCDFATEPNCVAYTGTHDNNTLQGWLEEEVSPELRNQLRGLCGKEPDTWALMEYLYSRRAETAVVPAQDMLGLPSSCRMNTPGIPSGNWMWKMEKGCLTEELANRLAMMASKYAR</sequence>
<evidence type="ECO:0000256" key="10">
    <source>
        <dbReference type="RuleBase" id="RU361207"/>
    </source>
</evidence>
<evidence type="ECO:0000313" key="14">
    <source>
        <dbReference type="Proteomes" id="UP000198896"/>
    </source>
</evidence>
<dbReference type="PANTHER" id="PTHR32438:SF5">
    <property type="entry name" value="4-ALPHA-GLUCANOTRANSFERASE DPE1, CHLOROPLASTIC_AMYLOPLASTIC"/>
    <property type="match status" value="1"/>
</dbReference>
<feature type="domain" description="Glycosyl hydrolase family 13 catalytic" evidence="12">
    <location>
        <begin position="214"/>
        <end position="632"/>
    </location>
</feature>
<evidence type="ECO:0000256" key="7">
    <source>
        <dbReference type="ARBA" id="ARBA00023277"/>
    </source>
</evidence>
<gene>
    <name evidence="13" type="ORF">SAMN05216245_1307</name>
</gene>
<keyword evidence="6 10" id="KW-0808">Transferase</keyword>